<organism evidence="1 2">
    <name type="scientific">Dyadobacter subterraneus</name>
    <dbReference type="NCBI Taxonomy" id="2773304"/>
    <lineage>
        <taxon>Bacteria</taxon>
        <taxon>Pseudomonadati</taxon>
        <taxon>Bacteroidota</taxon>
        <taxon>Cytophagia</taxon>
        <taxon>Cytophagales</taxon>
        <taxon>Spirosomataceae</taxon>
        <taxon>Dyadobacter</taxon>
    </lineage>
</organism>
<gene>
    <name evidence="1" type="ORF">IEE83_08625</name>
</gene>
<evidence type="ECO:0000313" key="1">
    <source>
        <dbReference type="EMBL" id="MBE9461944.1"/>
    </source>
</evidence>
<proteinExistence type="predicted"/>
<keyword evidence="2" id="KW-1185">Reference proteome</keyword>
<sequence>MNFKGGVIIIGSLLWEETPIRQKWKALNLQSVDFKQMVSVPIRYGRQSSMRSDTFTIIFSNHISTQKGQAYILGFKERIKNANNLQSQAFALGAVEGFWETENPSINKRWGTVGLLINPNIDLKDKKNADVIRNWWTKLYQTYTETFDNSQYRIEDSEAPVIDKNGFLQIPWTSEMDDFDFLIATPIAPKPHKLLTSKEIALQMIAKNYRTYFDKNRENKIHTFQDLEILKHLDK</sequence>
<protein>
    <submittedName>
        <fullName evidence="1">Uncharacterized protein</fullName>
    </submittedName>
</protein>
<dbReference type="Proteomes" id="UP000634134">
    <property type="component" value="Unassembled WGS sequence"/>
</dbReference>
<evidence type="ECO:0000313" key="2">
    <source>
        <dbReference type="Proteomes" id="UP000634134"/>
    </source>
</evidence>
<accession>A0ABR9WCH7</accession>
<name>A0ABR9WCH7_9BACT</name>
<dbReference type="EMBL" id="JACYGY010000001">
    <property type="protein sequence ID" value="MBE9461944.1"/>
    <property type="molecule type" value="Genomic_DNA"/>
</dbReference>
<comment type="caution">
    <text evidence="1">The sequence shown here is derived from an EMBL/GenBank/DDBJ whole genome shotgun (WGS) entry which is preliminary data.</text>
</comment>
<reference evidence="2" key="1">
    <citation type="submission" date="2023-07" db="EMBL/GenBank/DDBJ databases">
        <title>Dyadobacter sp. nov 'subterranea' isolated from contaminted grondwater.</title>
        <authorList>
            <person name="Szabo I."/>
            <person name="Al-Omari J."/>
            <person name="Szerdahelyi S.G."/>
            <person name="Rado J."/>
        </authorList>
    </citation>
    <scope>NUCLEOTIDE SEQUENCE [LARGE SCALE GENOMIC DNA]</scope>
    <source>
        <strain evidence="2">UP-52</strain>
    </source>
</reference>
<dbReference type="RefSeq" id="WP_194120186.1">
    <property type="nucleotide sequence ID" value="NZ_JACYGY010000001.1"/>
</dbReference>